<dbReference type="Gene3D" id="2.130.10.10">
    <property type="entry name" value="YVTN repeat-like/Quinoprotein amine dehydrogenase"/>
    <property type="match status" value="2"/>
</dbReference>
<dbReference type="GO" id="GO:0032040">
    <property type="term" value="C:small-subunit processome"/>
    <property type="evidence" value="ECO:0007669"/>
    <property type="project" value="InterPro"/>
</dbReference>
<dbReference type="InterPro" id="IPR036322">
    <property type="entry name" value="WD40_repeat_dom_sf"/>
</dbReference>
<evidence type="ECO:0000259" key="2">
    <source>
        <dbReference type="Pfam" id="PF04192"/>
    </source>
</evidence>
<dbReference type="PANTHER" id="PTHR22840">
    <property type="entry name" value="WD REPEAT-CONTAINING PROTEIN 36"/>
    <property type="match status" value="1"/>
</dbReference>
<feature type="region of interest" description="Disordered" evidence="1">
    <location>
        <begin position="804"/>
        <end position="825"/>
    </location>
</feature>
<dbReference type="Pfam" id="PF25168">
    <property type="entry name" value="Beta-prop_WDR36-Utp21_2nd"/>
    <property type="match status" value="1"/>
</dbReference>
<dbReference type="InterPro" id="IPR001680">
    <property type="entry name" value="WD40_rpt"/>
</dbReference>
<feature type="domain" description="WDR36/Utp21 C-terminal" evidence="2">
    <location>
        <begin position="744"/>
        <end position="949"/>
    </location>
</feature>
<dbReference type="Pfam" id="PF04192">
    <property type="entry name" value="Utp21"/>
    <property type="match status" value="1"/>
</dbReference>
<keyword evidence="5" id="KW-1185">Reference proteome</keyword>
<dbReference type="OrthoDB" id="10250769at2759"/>
<gene>
    <name evidence="4" type="ORF">FBUS_00427</name>
</gene>
<evidence type="ECO:0000313" key="5">
    <source>
        <dbReference type="Proteomes" id="UP000728185"/>
    </source>
</evidence>
<dbReference type="SMART" id="SM00320">
    <property type="entry name" value="WD40"/>
    <property type="match status" value="8"/>
</dbReference>
<evidence type="ECO:0000259" key="3">
    <source>
        <dbReference type="Pfam" id="PF25171"/>
    </source>
</evidence>
<dbReference type="AlphaFoldDB" id="A0A8E0VH89"/>
<name>A0A8E0VH89_9TREM</name>
<organism evidence="4 5">
    <name type="scientific">Fasciolopsis buskii</name>
    <dbReference type="NCBI Taxonomy" id="27845"/>
    <lineage>
        <taxon>Eukaryota</taxon>
        <taxon>Metazoa</taxon>
        <taxon>Spiralia</taxon>
        <taxon>Lophotrochozoa</taxon>
        <taxon>Platyhelminthes</taxon>
        <taxon>Trematoda</taxon>
        <taxon>Digenea</taxon>
        <taxon>Plagiorchiida</taxon>
        <taxon>Echinostomata</taxon>
        <taxon>Echinostomatoidea</taxon>
        <taxon>Fasciolidae</taxon>
        <taxon>Fasciolopsis</taxon>
    </lineage>
</organism>
<dbReference type="InterPro" id="IPR059157">
    <property type="entry name" value="WDR36-Utp21_N"/>
</dbReference>
<dbReference type="Pfam" id="PF25171">
    <property type="entry name" value="Beta-prop_WDR36-Utp21_1st"/>
    <property type="match status" value="1"/>
</dbReference>
<dbReference type="GO" id="GO:0006364">
    <property type="term" value="P:rRNA processing"/>
    <property type="evidence" value="ECO:0007669"/>
    <property type="project" value="InterPro"/>
</dbReference>
<dbReference type="InterPro" id="IPR015943">
    <property type="entry name" value="WD40/YVTN_repeat-like_dom_sf"/>
</dbReference>
<dbReference type="GO" id="GO:0034388">
    <property type="term" value="C:Pwp2p-containing subcomplex of 90S preribosome"/>
    <property type="evidence" value="ECO:0007669"/>
    <property type="project" value="TreeGrafter"/>
</dbReference>
<dbReference type="Proteomes" id="UP000728185">
    <property type="component" value="Unassembled WGS sequence"/>
</dbReference>
<evidence type="ECO:0000313" key="4">
    <source>
        <dbReference type="EMBL" id="KAA0187977.1"/>
    </source>
</evidence>
<dbReference type="SUPFAM" id="SSF50978">
    <property type="entry name" value="WD40 repeat-like"/>
    <property type="match status" value="2"/>
</dbReference>
<comment type="caution">
    <text evidence="4">The sequence shown here is derived from an EMBL/GenBank/DDBJ whole genome shotgun (WGS) entry which is preliminary data.</text>
</comment>
<protein>
    <submittedName>
        <fullName evidence="4">WD repeat containing protein 36</fullName>
    </submittedName>
</protein>
<feature type="domain" description="WDR36/Utp21 N-terminal" evidence="3">
    <location>
        <begin position="35"/>
        <end position="328"/>
    </location>
</feature>
<evidence type="ECO:0000256" key="1">
    <source>
        <dbReference type="SAM" id="MobiDB-lite"/>
    </source>
</evidence>
<reference evidence="4" key="1">
    <citation type="submission" date="2019-05" db="EMBL/GenBank/DDBJ databases">
        <title>Annotation for the trematode Fasciolopsis buski.</title>
        <authorList>
            <person name="Choi Y.-J."/>
        </authorList>
    </citation>
    <scope>NUCLEOTIDE SEQUENCE</scope>
    <source>
        <strain evidence="4">HT</strain>
        <tissue evidence="4">Whole worm</tissue>
    </source>
</reference>
<dbReference type="InterPro" id="IPR007319">
    <property type="entry name" value="WDR36/Utp21_C"/>
</dbReference>
<accession>A0A8E0VH89</accession>
<sequence>MSNIFQPYRVVGLCSSDVPFIVRYAAHSNDYYAFVPVGENFNVYKLPRLTLVGISDNLNAPISAFTSSAKYLYAAAENTIYAFRNMRFLACELHKHHHSITHLLGFGHSFLASVDASGLLVVWSLETHEVVFEMQFDPKAFHISCLFGPLSYQNKILLGSHQGALQLWNVQSQKQVYWFKGFGAGVTCLAQAPAVDICAVGLADGCVYLHNLRYDITLLRFIHDGGAITSITFKSDSEGLNNPCNVQPENELSILPNQQSNLYIIVGNAGGQLACWQMKDDGESRPVLATKRLHWDRIVSMFCIPGGESAGALVTAGADNCIKVTYFDRPDGGLRTVYKRAGHFRPPNRICFWPGSSVGGSLLLSAGQDSVMRIFSTFNPHLDKSLGRAYAPGVPDSRKANVDERSAWLLPPCNKVSLCATRAADWDSLVAIHTDRRQATTWNFVNATRGKHWLDPGKFFGQGGAAVRLYKHTVATAVCITNCGNYVLIGYSTGDLVLFNIQSGLEQGYYDKPSVHPGAVVGIAVNNVMRVTVAVGGQEIRFWSFRKKELLHSAELPAPATQSIFHSDNDTLAVALSSGPIHLYDITHRQVIRRFPNSDAQPCVDLAFSPDGCWLISAHRGDPLIKTWDVIHGRLIDCFRVSAPITSIALSPAGEFLATTHANCLGVYLWDNWGTYKRLHLRLLADDYVPAIEKKPVAMPSRSIVTLFKELTMEEQQDGEDVKMHLADPVSVAEVADPKYTSPDQLADTLITLSGLPVSHLNTLLNLDTILERNRHAIAVHADKQQTLPFFLPVVETEKGLAWIDDDDGRPGGNQPKKPDSIGSRVSAQKRRLEEGNLAALEPVPGFGIRLVHAKSDADFDGLMRTLKSLGPSAVDLEIRLLGPSAEEERIAQTALDTAESTVLRTSRDRLHGFLRLLINRFQRNLDVDLACVCLELVLQRYGELFWYSGIGADGTNRESLESHIENLLSDEVKYASDNETMRLVVQAVEAKSGSQALLTRRVSRSICLVDFIRNPTTVLHS</sequence>
<dbReference type="PANTHER" id="PTHR22840:SF12">
    <property type="entry name" value="WD REPEAT-CONTAINING PROTEIN 36"/>
    <property type="match status" value="1"/>
</dbReference>
<dbReference type="EMBL" id="LUCM01008726">
    <property type="protein sequence ID" value="KAA0187977.1"/>
    <property type="molecule type" value="Genomic_DNA"/>
</dbReference>
<proteinExistence type="predicted"/>